<organism evidence="2">
    <name type="scientific">Oryza brachyantha</name>
    <name type="common">malo sina</name>
    <dbReference type="NCBI Taxonomy" id="4533"/>
    <lineage>
        <taxon>Eukaryota</taxon>
        <taxon>Viridiplantae</taxon>
        <taxon>Streptophyta</taxon>
        <taxon>Embryophyta</taxon>
        <taxon>Tracheophyta</taxon>
        <taxon>Spermatophyta</taxon>
        <taxon>Magnoliopsida</taxon>
        <taxon>Liliopsida</taxon>
        <taxon>Poales</taxon>
        <taxon>Poaceae</taxon>
        <taxon>BOP clade</taxon>
        <taxon>Oryzoideae</taxon>
        <taxon>Oryzeae</taxon>
        <taxon>Oryzinae</taxon>
        <taxon>Oryza</taxon>
    </lineage>
</organism>
<dbReference type="EnsemblPlants" id="OB07G19800.1">
    <property type="protein sequence ID" value="OB07G19800.1"/>
    <property type="gene ID" value="OB07G19800"/>
</dbReference>
<protein>
    <submittedName>
        <fullName evidence="2">Uncharacterized protein</fullName>
    </submittedName>
</protein>
<evidence type="ECO:0000313" key="2">
    <source>
        <dbReference type="EnsemblPlants" id="OB07G19800.1"/>
    </source>
</evidence>
<feature type="region of interest" description="Disordered" evidence="1">
    <location>
        <begin position="1"/>
        <end position="62"/>
    </location>
</feature>
<dbReference type="Proteomes" id="UP000006038">
    <property type="component" value="Chromosome 7"/>
</dbReference>
<reference evidence="2" key="2">
    <citation type="submission" date="2013-04" db="UniProtKB">
        <authorList>
            <consortium name="EnsemblPlants"/>
        </authorList>
    </citation>
    <scope>IDENTIFICATION</scope>
</reference>
<dbReference type="HOGENOM" id="CLU_1498544_0_0_1"/>
<keyword evidence="3" id="KW-1185">Reference proteome</keyword>
<sequence>MTVGGEMSRGEGDDGGVAMSTAALRRAGEDGVEGGRRRRLKTMQPDQLRPTRGNLVSPSDLLTGDGAEVPGLDDITIPMIDETQITNDIPSKAEQQEVLQSPVVPPRHIKKGVANRTENFSQKEDVVICSVLLNAQVNKFCSCYDSIERRHQSGKTIHDKISDACAKFDLSTKYIPVKKI</sequence>
<feature type="compositionally biased region" description="Basic and acidic residues" evidence="1">
    <location>
        <begin position="26"/>
        <end position="35"/>
    </location>
</feature>
<accession>J3MKP8</accession>
<dbReference type="AlphaFoldDB" id="J3MKP8"/>
<name>J3MKP8_ORYBR</name>
<evidence type="ECO:0000256" key="1">
    <source>
        <dbReference type="SAM" id="MobiDB-lite"/>
    </source>
</evidence>
<reference evidence="2" key="1">
    <citation type="journal article" date="2013" name="Nat. Commun.">
        <title>Whole-genome sequencing of Oryza brachyantha reveals mechanisms underlying Oryza genome evolution.</title>
        <authorList>
            <person name="Chen J."/>
            <person name="Huang Q."/>
            <person name="Gao D."/>
            <person name="Wang J."/>
            <person name="Lang Y."/>
            <person name="Liu T."/>
            <person name="Li B."/>
            <person name="Bai Z."/>
            <person name="Luis Goicoechea J."/>
            <person name="Liang C."/>
            <person name="Chen C."/>
            <person name="Zhang W."/>
            <person name="Sun S."/>
            <person name="Liao Y."/>
            <person name="Zhang X."/>
            <person name="Yang L."/>
            <person name="Song C."/>
            <person name="Wang M."/>
            <person name="Shi J."/>
            <person name="Liu G."/>
            <person name="Liu J."/>
            <person name="Zhou H."/>
            <person name="Zhou W."/>
            <person name="Yu Q."/>
            <person name="An N."/>
            <person name="Chen Y."/>
            <person name="Cai Q."/>
            <person name="Wang B."/>
            <person name="Liu B."/>
            <person name="Min J."/>
            <person name="Huang Y."/>
            <person name="Wu H."/>
            <person name="Li Z."/>
            <person name="Zhang Y."/>
            <person name="Yin Y."/>
            <person name="Song W."/>
            <person name="Jiang J."/>
            <person name="Jackson S.A."/>
            <person name="Wing R.A."/>
            <person name="Wang J."/>
            <person name="Chen M."/>
        </authorList>
    </citation>
    <scope>NUCLEOTIDE SEQUENCE [LARGE SCALE GENOMIC DNA]</scope>
    <source>
        <strain evidence="2">cv. IRGC 101232</strain>
    </source>
</reference>
<proteinExistence type="predicted"/>
<dbReference type="Gramene" id="OB07G19800.1">
    <property type="protein sequence ID" value="OB07G19800.1"/>
    <property type="gene ID" value="OB07G19800"/>
</dbReference>
<evidence type="ECO:0000313" key="3">
    <source>
        <dbReference type="Proteomes" id="UP000006038"/>
    </source>
</evidence>